<organism evidence="2 3">
    <name type="scientific">Acinetobacter calcoaceticus ANC 3811</name>
    <dbReference type="NCBI Taxonomy" id="1217690"/>
    <lineage>
        <taxon>Bacteria</taxon>
        <taxon>Pseudomonadati</taxon>
        <taxon>Pseudomonadota</taxon>
        <taxon>Gammaproteobacteria</taxon>
        <taxon>Moraxellales</taxon>
        <taxon>Moraxellaceae</taxon>
        <taxon>Acinetobacter</taxon>
        <taxon>Acinetobacter calcoaceticus/baumannii complex</taxon>
    </lineage>
</organism>
<proteinExistence type="predicted"/>
<reference evidence="2 3" key="1">
    <citation type="submission" date="2013-02" db="EMBL/GenBank/DDBJ databases">
        <title>The Genome Sequence of Acinetobacter sp. ANC 3811.</title>
        <authorList>
            <consortium name="The Broad Institute Genome Sequencing Platform"/>
            <consortium name="The Broad Institute Genome Sequencing Center for Infectious Disease"/>
            <person name="Cerqueira G."/>
            <person name="Feldgarden M."/>
            <person name="Courvalin P."/>
            <person name="Perichon B."/>
            <person name="Grillot-Courvalin C."/>
            <person name="Clermont D."/>
            <person name="Rocha E."/>
            <person name="Yoon E.-J."/>
            <person name="Nemec A."/>
            <person name="Walker B."/>
            <person name="Young S.K."/>
            <person name="Zeng Q."/>
            <person name="Gargeya S."/>
            <person name="Fitzgerald M."/>
            <person name="Haas B."/>
            <person name="Abouelleil A."/>
            <person name="Alvarado L."/>
            <person name="Arachchi H.M."/>
            <person name="Berlin A.M."/>
            <person name="Chapman S.B."/>
            <person name="Dewar J."/>
            <person name="Goldberg J."/>
            <person name="Griggs A."/>
            <person name="Gujja S."/>
            <person name="Hansen M."/>
            <person name="Howarth C."/>
            <person name="Imamovic A."/>
            <person name="Larimer J."/>
            <person name="McCowan C."/>
            <person name="Murphy C."/>
            <person name="Neiman D."/>
            <person name="Pearson M."/>
            <person name="Priest M."/>
            <person name="Roberts A."/>
            <person name="Saif S."/>
            <person name="Shea T."/>
            <person name="Sisk P."/>
            <person name="Sykes S."/>
            <person name="Wortman J."/>
            <person name="Nusbaum C."/>
            <person name="Birren B."/>
        </authorList>
    </citation>
    <scope>NUCLEOTIDE SEQUENCE [LARGE SCALE GENOMIC DNA]</scope>
    <source>
        <strain evidence="2 3">ANC 3811</strain>
    </source>
</reference>
<feature type="transmembrane region" description="Helical" evidence="1">
    <location>
        <begin position="5"/>
        <end position="21"/>
    </location>
</feature>
<protein>
    <submittedName>
        <fullName evidence="2">Uncharacterized protein</fullName>
    </submittedName>
</protein>
<keyword evidence="1" id="KW-1133">Transmembrane helix</keyword>
<name>R8Y146_ACICA</name>
<feature type="transmembrane region" description="Helical" evidence="1">
    <location>
        <begin position="41"/>
        <end position="59"/>
    </location>
</feature>
<feature type="transmembrane region" description="Helical" evidence="1">
    <location>
        <begin position="121"/>
        <end position="144"/>
    </location>
</feature>
<evidence type="ECO:0000313" key="3">
    <source>
        <dbReference type="Proteomes" id="UP000014041"/>
    </source>
</evidence>
<dbReference type="HOGENOM" id="CLU_133232_0_0_6"/>
<evidence type="ECO:0000256" key="1">
    <source>
        <dbReference type="SAM" id="Phobius"/>
    </source>
</evidence>
<feature type="transmembrane region" description="Helical" evidence="1">
    <location>
        <begin position="80"/>
        <end position="101"/>
    </location>
</feature>
<dbReference type="EMBL" id="APQJ01000008">
    <property type="protein sequence ID" value="EOQ63128.1"/>
    <property type="molecule type" value="Genomic_DNA"/>
</dbReference>
<gene>
    <name evidence="2" type="ORF">F935_02221</name>
</gene>
<evidence type="ECO:0000313" key="2">
    <source>
        <dbReference type="EMBL" id="EOQ63128.1"/>
    </source>
</evidence>
<keyword evidence="1" id="KW-0812">Transmembrane</keyword>
<dbReference type="AlphaFoldDB" id="R8Y146"/>
<sequence length="170" mass="19632">MIKIIFYLIFLLITPIFFVYGKNVPFSDQKDILDSLKDTASIIFAILGAWIAVIYPNDLQKILKVQTLEEQESELVFEKLIYSLIIVTTVLIIMIVTLPAINLIKNLDYFIQYKSILRGVLLSYIYIIALVQAHALLVTLMPNIKILFDIVKSRHDRDFRKRNSPVGKDK</sequence>
<comment type="caution">
    <text evidence="2">The sequence shown here is derived from an EMBL/GenBank/DDBJ whole genome shotgun (WGS) entry which is preliminary data.</text>
</comment>
<dbReference type="RefSeq" id="WP_016139007.1">
    <property type="nucleotide sequence ID" value="NZ_KB976986.1"/>
</dbReference>
<keyword evidence="1" id="KW-0472">Membrane</keyword>
<dbReference type="Proteomes" id="UP000014041">
    <property type="component" value="Unassembled WGS sequence"/>
</dbReference>
<accession>R8Y146</accession>